<dbReference type="eggNOG" id="KOG2313">
    <property type="taxonomic scope" value="Eukaryota"/>
</dbReference>
<dbReference type="SUPFAM" id="SSF82657">
    <property type="entry name" value="BolA-like"/>
    <property type="match status" value="1"/>
</dbReference>
<name>D8QY99_SELML</name>
<dbReference type="KEGG" id="smo:SELMODRAFT_405062"/>
<reference evidence="2 3" key="1">
    <citation type="journal article" date="2011" name="Science">
        <title>The Selaginella genome identifies genetic changes associated with the evolution of vascular plants.</title>
        <authorList>
            <person name="Banks J.A."/>
            <person name="Nishiyama T."/>
            <person name="Hasebe M."/>
            <person name="Bowman J.L."/>
            <person name="Gribskov M."/>
            <person name="dePamphilis C."/>
            <person name="Albert V.A."/>
            <person name="Aono N."/>
            <person name="Aoyama T."/>
            <person name="Ambrose B.A."/>
            <person name="Ashton N.W."/>
            <person name="Axtell M.J."/>
            <person name="Barker E."/>
            <person name="Barker M.S."/>
            <person name="Bennetzen J.L."/>
            <person name="Bonawitz N.D."/>
            <person name="Chapple C."/>
            <person name="Cheng C."/>
            <person name="Correa L.G."/>
            <person name="Dacre M."/>
            <person name="DeBarry J."/>
            <person name="Dreyer I."/>
            <person name="Elias M."/>
            <person name="Engstrom E.M."/>
            <person name="Estelle M."/>
            <person name="Feng L."/>
            <person name="Finet C."/>
            <person name="Floyd S.K."/>
            <person name="Frommer W.B."/>
            <person name="Fujita T."/>
            <person name="Gramzow L."/>
            <person name="Gutensohn M."/>
            <person name="Harholt J."/>
            <person name="Hattori M."/>
            <person name="Heyl A."/>
            <person name="Hirai T."/>
            <person name="Hiwatashi Y."/>
            <person name="Ishikawa M."/>
            <person name="Iwata M."/>
            <person name="Karol K.G."/>
            <person name="Koehler B."/>
            <person name="Kolukisaoglu U."/>
            <person name="Kubo M."/>
            <person name="Kurata T."/>
            <person name="Lalonde S."/>
            <person name="Li K."/>
            <person name="Li Y."/>
            <person name="Litt A."/>
            <person name="Lyons E."/>
            <person name="Manning G."/>
            <person name="Maruyama T."/>
            <person name="Michael T.P."/>
            <person name="Mikami K."/>
            <person name="Miyazaki S."/>
            <person name="Morinaga S."/>
            <person name="Murata T."/>
            <person name="Mueller-Roeber B."/>
            <person name="Nelson D.R."/>
            <person name="Obara M."/>
            <person name="Oguri Y."/>
            <person name="Olmstead R.G."/>
            <person name="Onodera N."/>
            <person name="Petersen B.L."/>
            <person name="Pils B."/>
            <person name="Prigge M."/>
            <person name="Rensing S.A."/>
            <person name="Riano-Pachon D.M."/>
            <person name="Roberts A.W."/>
            <person name="Sato Y."/>
            <person name="Scheller H.V."/>
            <person name="Schulz B."/>
            <person name="Schulz C."/>
            <person name="Shakirov E.V."/>
            <person name="Shibagaki N."/>
            <person name="Shinohara N."/>
            <person name="Shippen D.E."/>
            <person name="Soerensen I."/>
            <person name="Sotooka R."/>
            <person name="Sugimoto N."/>
            <person name="Sugita M."/>
            <person name="Sumikawa N."/>
            <person name="Tanurdzic M."/>
            <person name="Theissen G."/>
            <person name="Ulvskov P."/>
            <person name="Wakazuki S."/>
            <person name="Weng J.K."/>
            <person name="Willats W.W."/>
            <person name="Wipf D."/>
            <person name="Wolf P.G."/>
            <person name="Yang L."/>
            <person name="Zimmer A.D."/>
            <person name="Zhu Q."/>
            <person name="Mitros T."/>
            <person name="Hellsten U."/>
            <person name="Loque D."/>
            <person name="Otillar R."/>
            <person name="Salamov A."/>
            <person name="Schmutz J."/>
            <person name="Shapiro H."/>
            <person name="Lindquist E."/>
            <person name="Lucas S."/>
            <person name="Rokhsar D."/>
            <person name="Grigoriev I.V."/>
        </authorList>
    </citation>
    <scope>NUCLEOTIDE SEQUENCE [LARGE SCALE GENOMIC DNA]</scope>
</reference>
<evidence type="ECO:0008006" key="4">
    <source>
        <dbReference type="Google" id="ProtNLM"/>
    </source>
</evidence>
<evidence type="ECO:0000313" key="3">
    <source>
        <dbReference type="Proteomes" id="UP000001514"/>
    </source>
</evidence>
<dbReference type="Gene3D" id="3.10.20.90">
    <property type="entry name" value="Phosphatidylinositol 3-kinase Catalytic Subunit, Chain A, domain 1"/>
    <property type="match status" value="1"/>
</dbReference>
<dbReference type="OrthoDB" id="4983at2759"/>
<dbReference type="AlphaFoldDB" id="D8QY99"/>
<dbReference type="GO" id="GO:0016226">
    <property type="term" value="P:iron-sulfur cluster assembly"/>
    <property type="evidence" value="ECO:0000318"/>
    <property type="project" value="GO_Central"/>
</dbReference>
<organism evidence="3">
    <name type="scientific">Selaginella moellendorffii</name>
    <name type="common">Spikemoss</name>
    <dbReference type="NCBI Taxonomy" id="88036"/>
    <lineage>
        <taxon>Eukaryota</taxon>
        <taxon>Viridiplantae</taxon>
        <taxon>Streptophyta</taxon>
        <taxon>Embryophyta</taxon>
        <taxon>Tracheophyta</taxon>
        <taxon>Lycopodiopsida</taxon>
        <taxon>Selaginellales</taxon>
        <taxon>Selaginellaceae</taxon>
        <taxon>Selaginella</taxon>
    </lineage>
</organism>
<keyword evidence="3" id="KW-1185">Reference proteome</keyword>
<dbReference type="Pfam" id="PF01722">
    <property type="entry name" value="BolA"/>
    <property type="match status" value="1"/>
</dbReference>
<dbReference type="InParanoid" id="D8QY99"/>
<dbReference type="PANTHER" id="PTHR46230">
    <property type="match status" value="1"/>
</dbReference>
<comment type="similarity">
    <text evidence="1">Belongs to the BolA/IbaG family.</text>
</comment>
<gene>
    <name evidence="2" type="ORF">SELMODRAFT_405062</name>
</gene>
<dbReference type="InterPro" id="IPR002634">
    <property type="entry name" value="BolA"/>
</dbReference>
<dbReference type="EMBL" id="GL377568">
    <property type="protein sequence ID" value="EFJ35162.1"/>
    <property type="molecule type" value="Genomic_DNA"/>
</dbReference>
<evidence type="ECO:0000313" key="2">
    <source>
        <dbReference type="EMBL" id="EFJ35162.1"/>
    </source>
</evidence>
<dbReference type="STRING" id="88036.D8QY99"/>
<proteinExistence type="inferred from homology"/>
<dbReference type="HOGENOM" id="CLU_2214546_0_0_1"/>
<dbReference type="Gramene" id="EFJ35162">
    <property type="protein sequence ID" value="EFJ35162"/>
    <property type="gene ID" value="SELMODRAFT_405062"/>
</dbReference>
<dbReference type="Proteomes" id="UP000001514">
    <property type="component" value="Unassembled WGS sequence"/>
</dbReference>
<sequence>MASWSPSSVRCSPLPPKRLRHPVASVMERKIREKLGADNVVVKDAYGDGEYLSISVVASVFQGKSKIDRQKMVYKAVWDEVKYQEHVIEQIRMETPEEASGLEQTHL</sequence>
<protein>
    <recommendedName>
        <fullName evidence="4">BolA-like protein</fullName>
    </recommendedName>
</protein>
<evidence type="ECO:0000256" key="1">
    <source>
        <dbReference type="RuleBase" id="RU003860"/>
    </source>
</evidence>
<dbReference type="InterPro" id="IPR036065">
    <property type="entry name" value="BolA-like_sf"/>
</dbReference>
<dbReference type="PANTHER" id="PTHR46230:SF4">
    <property type="entry name" value="PROTEIN BOLA4, CHLOROPLASTIC_MITOCHONDRIAL"/>
    <property type="match status" value="1"/>
</dbReference>
<accession>D8QY99</accession>